<protein>
    <submittedName>
        <fullName evidence="1">Uncharacterized protein</fullName>
    </submittedName>
</protein>
<accession>A0A1M7Q9W4</accession>
<gene>
    <name evidence="1" type="ORF">SAMN05443668_104375</name>
</gene>
<dbReference type="STRING" id="134849.SAMN05443668_104375"/>
<organism evidence="1 2">
    <name type="scientific">Cryptosporangium aurantiacum</name>
    <dbReference type="NCBI Taxonomy" id="134849"/>
    <lineage>
        <taxon>Bacteria</taxon>
        <taxon>Bacillati</taxon>
        <taxon>Actinomycetota</taxon>
        <taxon>Actinomycetes</taxon>
        <taxon>Cryptosporangiales</taxon>
        <taxon>Cryptosporangiaceae</taxon>
        <taxon>Cryptosporangium</taxon>
    </lineage>
</organism>
<name>A0A1M7Q9W4_9ACTN</name>
<dbReference type="AlphaFoldDB" id="A0A1M7Q9W4"/>
<proteinExistence type="predicted"/>
<dbReference type="Proteomes" id="UP000184440">
    <property type="component" value="Unassembled WGS sequence"/>
</dbReference>
<dbReference type="RefSeq" id="WP_073257967.1">
    <property type="nucleotide sequence ID" value="NZ_FRCS01000004.1"/>
</dbReference>
<evidence type="ECO:0000313" key="2">
    <source>
        <dbReference type="Proteomes" id="UP000184440"/>
    </source>
</evidence>
<dbReference type="OrthoDB" id="4465019at2"/>
<dbReference type="EMBL" id="FRCS01000004">
    <property type="protein sequence ID" value="SHN27484.1"/>
    <property type="molecule type" value="Genomic_DNA"/>
</dbReference>
<sequence>MTTWRFTVDGHDWIVRERVGQHGVYDYEWLTGPNTYGFTGAASGGTIDEDDMKVAIADFLAEINPETGYLD</sequence>
<evidence type="ECO:0000313" key="1">
    <source>
        <dbReference type="EMBL" id="SHN27484.1"/>
    </source>
</evidence>
<keyword evidence="2" id="KW-1185">Reference proteome</keyword>
<reference evidence="1 2" key="1">
    <citation type="submission" date="2016-11" db="EMBL/GenBank/DDBJ databases">
        <authorList>
            <person name="Jaros S."/>
            <person name="Januszkiewicz K."/>
            <person name="Wedrychowicz H."/>
        </authorList>
    </citation>
    <scope>NUCLEOTIDE SEQUENCE [LARGE SCALE GENOMIC DNA]</scope>
    <source>
        <strain evidence="1 2">DSM 46144</strain>
    </source>
</reference>